<organism evidence="1 2">
    <name type="scientific">Imhoffiella purpurea</name>
    <dbReference type="NCBI Taxonomy" id="1249627"/>
    <lineage>
        <taxon>Bacteria</taxon>
        <taxon>Pseudomonadati</taxon>
        <taxon>Pseudomonadota</taxon>
        <taxon>Gammaproteobacteria</taxon>
        <taxon>Chromatiales</taxon>
        <taxon>Chromatiaceae</taxon>
        <taxon>Imhoffiella</taxon>
    </lineage>
</organism>
<dbReference type="EMBL" id="AONC01000037">
    <property type="protein sequence ID" value="EXJ14674.1"/>
    <property type="molecule type" value="Genomic_DNA"/>
</dbReference>
<dbReference type="STRING" id="1249627.D779_2203"/>
<accession>W9V5M6</accession>
<keyword evidence="2" id="KW-1185">Reference proteome</keyword>
<dbReference type="Proteomes" id="UP000019460">
    <property type="component" value="Unassembled WGS sequence"/>
</dbReference>
<dbReference type="AlphaFoldDB" id="W9V5M6"/>
<evidence type="ECO:0000313" key="1">
    <source>
        <dbReference type="EMBL" id="EXJ14674.1"/>
    </source>
</evidence>
<comment type="caution">
    <text evidence="1">The sequence shown here is derived from an EMBL/GenBank/DDBJ whole genome shotgun (WGS) entry which is preliminary data.</text>
</comment>
<protein>
    <submittedName>
        <fullName evidence="1">Uncharacterized protein</fullName>
    </submittedName>
</protein>
<sequence>MVDTALADPADAYAQVVKGLAVPEHRVEMIGRAERFAGSLPVRLALSPQDVGTGHWRDLLERFPESQHLTRLVQIARGQADDSAIPALSAWCSEPTRWDNGWDAYLKKTLRRHLDDETSLVDLSSLAHDALTQAVDVGLDAAPLAA</sequence>
<name>W9V5M6_9GAMM</name>
<evidence type="ECO:0000313" key="2">
    <source>
        <dbReference type="Proteomes" id="UP000019460"/>
    </source>
</evidence>
<proteinExistence type="predicted"/>
<gene>
    <name evidence="1" type="ORF">D779_2203</name>
</gene>
<reference evidence="1 2" key="1">
    <citation type="submission" date="2012-11" db="EMBL/GenBank/DDBJ databases">
        <title>Genome assembly of Thiorhodococcus sp. AK35.</title>
        <authorList>
            <person name="Nupur N."/>
            <person name="Khatri I."/>
            <person name="Subramanian S."/>
            <person name="Pinnaka A."/>
        </authorList>
    </citation>
    <scope>NUCLEOTIDE SEQUENCE [LARGE SCALE GENOMIC DNA]</scope>
    <source>
        <strain evidence="1 2">AK35</strain>
    </source>
</reference>